<evidence type="ECO:0000313" key="5">
    <source>
        <dbReference type="Proteomes" id="UP000601435"/>
    </source>
</evidence>
<dbReference type="Gene3D" id="3.40.50.12780">
    <property type="entry name" value="N-terminal domain of ligase-like"/>
    <property type="match status" value="1"/>
</dbReference>
<dbReference type="PROSITE" id="PS00455">
    <property type="entry name" value="AMP_BINDING"/>
    <property type="match status" value="1"/>
</dbReference>
<feature type="transmembrane region" description="Helical" evidence="1">
    <location>
        <begin position="1151"/>
        <end position="1166"/>
    </location>
</feature>
<dbReference type="PANTHER" id="PTHR45527">
    <property type="entry name" value="NONRIBOSOMAL PEPTIDE SYNTHETASE"/>
    <property type="match status" value="1"/>
</dbReference>
<feature type="transmembrane region" description="Helical" evidence="1">
    <location>
        <begin position="1092"/>
        <end position="1109"/>
    </location>
</feature>
<keyword evidence="1" id="KW-0812">Transmembrane</keyword>
<keyword evidence="5" id="KW-1185">Reference proteome</keyword>
<dbReference type="SUPFAM" id="SSF56801">
    <property type="entry name" value="Acetyl-CoA synthetase-like"/>
    <property type="match status" value="1"/>
</dbReference>
<dbReference type="GO" id="GO:0031177">
    <property type="term" value="F:phosphopantetheine binding"/>
    <property type="evidence" value="ECO:0007669"/>
    <property type="project" value="TreeGrafter"/>
</dbReference>
<dbReference type="Pfam" id="PF13193">
    <property type="entry name" value="AMP-binding_C"/>
    <property type="match status" value="1"/>
</dbReference>
<dbReference type="GO" id="GO:0044550">
    <property type="term" value="P:secondary metabolite biosynthetic process"/>
    <property type="evidence" value="ECO:0007669"/>
    <property type="project" value="TreeGrafter"/>
</dbReference>
<dbReference type="InterPro" id="IPR020845">
    <property type="entry name" value="AMP-binding_CS"/>
</dbReference>
<dbReference type="CDD" id="cd05930">
    <property type="entry name" value="A_NRPS"/>
    <property type="match status" value="1"/>
</dbReference>
<name>A0A813AJ33_9DINO</name>
<proteinExistence type="predicted"/>
<gene>
    <name evidence="4" type="primary">pksN</name>
    <name evidence="4" type="ORF">SNEC2469_LOCUS27813</name>
</gene>
<dbReference type="PANTHER" id="PTHR45527:SF1">
    <property type="entry name" value="FATTY ACID SYNTHASE"/>
    <property type="match status" value="1"/>
</dbReference>
<dbReference type="AlphaFoldDB" id="A0A813AJ33"/>
<evidence type="ECO:0000313" key="4">
    <source>
        <dbReference type="EMBL" id="CAE7867047.1"/>
    </source>
</evidence>
<evidence type="ECO:0000259" key="3">
    <source>
        <dbReference type="Pfam" id="PF13193"/>
    </source>
</evidence>
<dbReference type="GO" id="GO:0043041">
    <property type="term" value="P:amino acid activation for nonribosomal peptide biosynthetic process"/>
    <property type="evidence" value="ECO:0007669"/>
    <property type="project" value="TreeGrafter"/>
</dbReference>
<organism evidence="4 5">
    <name type="scientific">Symbiodinium necroappetens</name>
    <dbReference type="NCBI Taxonomy" id="1628268"/>
    <lineage>
        <taxon>Eukaryota</taxon>
        <taxon>Sar</taxon>
        <taxon>Alveolata</taxon>
        <taxon>Dinophyceae</taxon>
        <taxon>Suessiales</taxon>
        <taxon>Symbiodiniaceae</taxon>
        <taxon>Symbiodinium</taxon>
    </lineage>
</organism>
<feature type="transmembrane region" description="Helical" evidence="1">
    <location>
        <begin position="1032"/>
        <end position="1053"/>
    </location>
</feature>
<dbReference type="GO" id="GO:0005737">
    <property type="term" value="C:cytoplasm"/>
    <property type="evidence" value="ECO:0007669"/>
    <property type="project" value="TreeGrafter"/>
</dbReference>
<dbReference type="InterPro" id="IPR025110">
    <property type="entry name" value="AMP-bd_C"/>
</dbReference>
<dbReference type="OrthoDB" id="329835at2759"/>
<keyword evidence="1" id="KW-0472">Membrane</keyword>
<feature type="transmembrane region" description="Helical" evidence="1">
    <location>
        <begin position="1121"/>
        <end position="1145"/>
    </location>
</feature>
<dbReference type="InterPro" id="IPR000873">
    <property type="entry name" value="AMP-dep_synth/lig_dom"/>
</dbReference>
<keyword evidence="1" id="KW-1133">Transmembrane helix</keyword>
<sequence length="1181" mass="131923">MNFQFQRRKPLLRHFSQNLHYLHAREGHCRRIREKSLSSRQDKLDLPKEAGYIRVIAYCLNSSQSLSCPILRLNRFAWRLLSPSLQPMASWPLLLLSVASVRCVYAENFTFKSDEQIAQLGWPYLTDYRNPNEAWTLSHKVAFFLLYSACWLGVTASVHFCTGPKQRKILPKGPPDAELGNLTRACSASGPRPRYPESQLIHELILQRAEARAEATALIVPSPANIHITYAQLQAAVLQLADALQDLGLEPGRIAALCMERSCAQVVAVLGVLASGGGYLPIDAAAPENRVAVLLQHSQARALLADSERFRPQAQSAAIPLLLAGTEASSLFFSLVGAKPTAMKGQQQRARPPTSEAAMLIYTSGSTGAPKGIIYDHRHLLHGAWFWAEEHGVTERTVQLLKSPYFWAVMEWEFFPALLRGGSLVVASSDGHKSPDYMARVVHQHNVSVLMITPSVLDLLLDVHQLHAKDRRLSSLQHITTVGEPLPTALANRAVSMPHLNATIRNFYGASESSCTIYKVPAEGVDEQLFPSRVPAGLPQPYADVYLMAVDERPLRAAAPNTPGEICFGGILASGYLHLPELNKEKFVDTEYGRLYATGDLGRWTQGVLEVIGRIDRQLKVNGVRIEPEEVESAILKFTQPRSGSPKKVPLGKWQGGDEEMQSLRNNPLLDEQLWAVARTAVVATSSPQQLVVFVSPREGVELQTDDLHRHCKATLAPAYLPKHIVILEQGLPSLPNGKINFAELKAMAEEHVLEASQTVLDSLGQMRSMSKWAILENAVIHRCYAFWMVGVLLDHYALCAMTTDPNDKSQMESLAFCTTLASSHVAPWSEAIIRSIGNDQDLFGFIMLGAYQDSRPQSIGQRKRLRLSWMDLYILGIYLFIALPLPQMCGWLTRGFVYPTKTWQAYASAVKTTGWDQAYMEWADVTSGHRWYLLMVVQAKVYVVLCDMVCIPPWVQVGLAAWWSYAGPVFGGNVCTSGLQPVAKFFVTWLLDGCWIWIRWVEWYASFYVFCFHYLRPIVSWLSRRLPRSPTWAAAATAGSMILGMFMALFHYPNVMLESGSDTNWFVVELLTTTLQPALFALGTAYWPVNATWWGNTTLGCYVVHFLFRDRMTELFQGLVGLLSWDATGLLLPVSILLACVAFTSTIGPVGHYILILPQLSWARLKRRYMSQSKRALHMC</sequence>
<dbReference type="Gene3D" id="3.30.300.30">
    <property type="match status" value="1"/>
</dbReference>
<protein>
    <submittedName>
        <fullName evidence="4">PksN protein</fullName>
    </submittedName>
</protein>
<feature type="domain" description="AMP-binding enzyme C-terminal" evidence="3">
    <location>
        <begin position="676"/>
        <end position="739"/>
    </location>
</feature>
<dbReference type="InterPro" id="IPR042099">
    <property type="entry name" value="ANL_N_sf"/>
</dbReference>
<dbReference type="InterPro" id="IPR045851">
    <property type="entry name" value="AMP-bd_C_sf"/>
</dbReference>
<dbReference type="EMBL" id="CAJNJA010059252">
    <property type="protein sequence ID" value="CAE7867047.1"/>
    <property type="molecule type" value="Genomic_DNA"/>
</dbReference>
<dbReference type="Pfam" id="PF00501">
    <property type="entry name" value="AMP-binding"/>
    <property type="match status" value="1"/>
</dbReference>
<accession>A0A813AJ33</accession>
<feature type="transmembrane region" description="Helical" evidence="1">
    <location>
        <begin position="873"/>
        <end position="894"/>
    </location>
</feature>
<feature type="domain" description="AMP-dependent synthetase/ligase" evidence="2">
    <location>
        <begin position="207"/>
        <end position="577"/>
    </location>
</feature>
<evidence type="ECO:0000259" key="2">
    <source>
        <dbReference type="Pfam" id="PF00501"/>
    </source>
</evidence>
<evidence type="ECO:0000256" key="1">
    <source>
        <dbReference type="SAM" id="Phobius"/>
    </source>
</evidence>
<comment type="caution">
    <text evidence="4">The sequence shown here is derived from an EMBL/GenBank/DDBJ whole genome shotgun (WGS) entry which is preliminary data.</text>
</comment>
<reference evidence="4" key="1">
    <citation type="submission" date="2021-02" db="EMBL/GenBank/DDBJ databases">
        <authorList>
            <person name="Dougan E. K."/>
            <person name="Rhodes N."/>
            <person name="Thang M."/>
            <person name="Chan C."/>
        </authorList>
    </citation>
    <scope>NUCLEOTIDE SEQUENCE</scope>
</reference>
<dbReference type="Proteomes" id="UP000601435">
    <property type="component" value="Unassembled WGS sequence"/>
</dbReference>